<feature type="transmembrane region" description="Helical" evidence="1">
    <location>
        <begin position="64"/>
        <end position="89"/>
    </location>
</feature>
<evidence type="ECO:0000313" key="2">
    <source>
        <dbReference type="EMBL" id="EKO39300.1"/>
    </source>
</evidence>
<keyword evidence="1" id="KW-0812">Transmembrane</keyword>
<dbReference type="AlphaFoldDB" id="K6GQS0"/>
<protein>
    <submittedName>
        <fullName evidence="2">Uncharacterized protein</fullName>
    </submittedName>
</protein>
<keyword evidence="1" id="KW-0472">Membrane</keyword>
<dbReference type="Proteomes" id="UP000006272">
    <property type="component" value="Unassembled WGS sequence"/>
</dbReference>
<feature type="transmembrane region" description="Helical" evidence="1">
    <location>
        <begin position="148"/>
        <end position="165"/>
    </location>
</feature>
<organism evidence="2 3">
    <name type="scientific">Solidesulfovibrio magneticus str. Maddingley MBC34</name>
    <dbReference type="NCBI Taxonomy" id="1206767"/>
    <lineage>
        <taxon>Bacteria</taxon>
        <taxon>Pseudomonadati</taxon>
        <taxon>Thermodesulfobacteriota</taxon>
        <taxon>Desulfovibrionia</taxon>
        <taxon>Desulfovibrionales</taxon>
        <taxon>Desulfovibrionaceae</taxon>
        <taxon>Solidesulfovibrio</taxon>
    </lineage>
</organism>
<gene>
    <name evidence="2" type="ORF">B193_1982</name>
</gene>
<dbReference type="EMBL" id="ALAO01000155">
    <property type="protein sequence ID" value="EKO39300.1"/>
    <property type="molecule type" value="Genomic_DNA"/>
</dbReference>
<keyword evidence="1" id="KW-1133">Transmembrane helix</keyword>
<comment type="caution">
    <text evidence="2">The sequence shown here is derived from an EMBL/GenBank/DDBJ whole genome shotgun (WGS) entry which is preliminary data.</text>
</comment>
<proteinExistence type="predicted"/>
<name>K6GQS0_9BACT</name>
<dbReference type="PATRIC" id="fig|1206767.3.peg.1929"/>
<reference evidence="2 3" key="1">
    <citation type="submission" date="2012-07" db="EMBL/GenBank/DDBJ databases">
        <title>Draft genome sequence of Desulfovibrio magneticus str. Maddingley MBC34 obtained from a metagenomic sequence of a methanogenic enrichment isolated from coal-seam formation water in Victoria, Australia.</title>
        <authorList>
            <person name="Greenfield P."/>
            <person name="Hendry P."/>
            <person name="Li D."/>
            <person name="Rosewarne C.P."/>
            <person name="Tran-Dinh N."/>
            <person name="Elbourne L.D.H."/>
            <person name="Paulsen I.T."/>
            <person name="Midgley D.J."/>
        </authorList>
    </citation>
    <scope>NUCLEOTIDE SEQUENCE [LARGE SCALE GENOMIC DNA]</scope>
    <source>
        <strain evidence="3">Maddingley MBC34</strain>
    </source>
</reference>
<accession>K6GQS0</accession>
<sequence>MSAASDPGPDTVVRITGSGRVVSEAYRPPTSWQRFAKRLARRLAPPFPPAEAARIALWAMVRGYAVIVGLGMLINCFVDGFAAGVATLWRQWDTHFFTASATTIPIVLNEDIKSRIIRHRELSPTVYFFSVVVGSIFLSQLAQGQFTIVRPLFFAALPTVLYLVFPNRG</sequence>
<evidence type="ECO:0000256" key="1">
    <source>
        <dbReference type="SAM" id="Phobius"/>
    </source>
</evidence>
<evidence type="ECO:0000313" key="3">
    <source>
        <dbReference type="Proteomes" id="UP000006272"/>
    </source>
</evidence>
<feature type="transmembrane region" description="Helical" evidence="1">
    <location>
        <begin position="124"/>
        <end position="142"/>
    </location>
</feature>